<dbReference type="EMBL" id="JAUTFT010000012">
    <property type="protein sequence ID" value="MDW8635487.1"/>
    <property type="molecule type" value="Genomic_DNA"/>
</dbReference>
<feature type="transmembrane region" description="Helical" evidence="1">
    <location>
        <begin position="86"/>
        <end position="107"/>
    </location>
</feature>
<dbReference type="AlphaFoldDB" id="A0A116NEJ9"/>
<dbReference type="Proteomes" id="UP000074850">
    <property type="component" value="Unassembled WGS sequence"/>
</dbReference>
<accession>A0A116NEJ9</accession>
<evidence type="ECO:0000256" key="1">
    <source>
        <dbReference type="SAM" id="Phobius"/>
    </source>
</evidence>
<organism evidence="2 4">
    <name type="scientific">Streptococcus suis</name>
    <dbReference type="NCBI Taxonomy" id="1307"/>
    <lineage>
        <taxon>Bacteria</taxon>
        <taxon>Bacillati</taxon>
        <taxon>Bacillota</taxon>
        <taxon>Bacilli</taxon>
        <taxon>Lactobacillales</taxon>
        <taxon>Streptococcaceae</taxon>
        <taxon>Streptococcus</taxon>
    </lineage>
</organism>
<dbReference type="EMBL" id="FIHM01000050">
    <property type="protein sequence ID" value="CYV52265.1"/>
    <property type="molecule type" value="Genomic_DNA"/>
</dbReference>
<name>A0A116NEJ9_STRSU</name>
<keyword evidence="1" id="KW-0812">Transmembrane</keyword>
<protein>
    <submittedName>
        <fullName evidence="2">Uncharacterized protein</fullName>
    </submittedName>
</protein>
<dbReference type="RefSeq" id="WP_029173255.1">
    <property type="nucleotide sequence ID" value="NZ_CAMUSF010000001.1"/>
</dbReference>
<sequence>MELVMPNNYVVLEEEEMMYLDGGWSASVLGNNLWGAAKKFAVVFSVVNAMAKSLGYVNAGALAALKGSFSFIVGKISWAIGKFVGIIGGFWTGFLAGFSAGAALTYLGNNRVFY</sequence>
<evidence type="ECO:0000313" key="2">
    <source>
        <dbReference type="EMBL" id="CYV52265.1"/>
    </source>
</evidence>
<reference evidence="2 4" key="1">
    <citation type="submission" date="2016-02" db="EMBL/GenBank/DDBJ databases">
        <authorList>
            <consortium name="Pathogen Informatics"/>
        </authorList>
    </citation>
    <scope>NUCLEOTIDE SEQUENCE [LARGE SCALE GENOMIC DNA]</scope>
    <source>
        <strain evidence="2 4">LSS64</strain>
    </source>
</reference>
<dbReference type="Proteomes" id="UP001272448">
    <property type="component" value="Unassembled WGS sequence"/>
</dbReference>
<evidence type="ECO:0000313" key="3">
    <source>
        <dbReference type="EMBL" id="MDW8635487.1"/>
    </source>
</evidence>
<evidence type="ECO:0000313" key="4">
    <source>
        <dbReference type="Proteomes" id="UP000074850"/>
    </source>
</evidence>
<keyword evidence="1" id="KW-1133">Transmembrane helix</keyword>
<reference evidence="3" key="2">
    <citation type="submission" date="2023-07" db="EMBL/GenBank/DDBJ databases">
        <title>Characterization of virulence traits, antimicrobial resistance genes carried by mobile genetic elements and competence in Streptococcus suis strains isolated in France.</title>
        <authorList>
            <person name="Dechene-Tempier M."/>
            <person name="Marois-Crehan C."/>
            <person name="De Boisseson C."/>
            <person name="Lucas P."/>
            <person name="Bougeard S."/>
            <person name="Libante V."/>
            <person name="Payot S."/>
        </authorList>
    </citation>
    <scope>NUCLEOTIDE SEQUENCE</scope>
    <source>
        <strain evidence="3">1532</strain>
    </source>
</reference>
<keyword evidence="1" id="KW-0472">Membrane</keyword>
<proteinExistence type="predicted"/>
<gene>
    <name evidence="2" type="ORF">ERS132426_01844</name>
    <name evidence="3" type="ORF">Q7V77_07150</name>
</gene>